<sequence length="223" mass="26020">MEFSSVSASEILFKAQLTASQFSVIFIVEIRGTTCVMKVHHNPGKVEPVPLERETDIHVCEATAYERLKKHGLCNSGIIPQFYGSIKDLDLRLYQPHLDMFLNDKYPPSALFLEYIPHMEMILPQHYNEERATNLVHGIRQIHEADVLHCDVKPRNMMIIKSDPGRIVWLDFDRAQTYNKGEMNERQTRFICEEEIKVSQFTELLETDYARNCIQDTYLMYCT</sequence>
<dbReference type="SUPFAM" id="SSF56112">
    <property type="entry name" value="Protein kinase-like (PK-like)"/>
    <property type="match status" value="1"/>
</dbReference>
<dbReference type="AlphaFoldDB" id="A0A2I2GS79"/>
<organism evidence="2 3">
    <name type="scientific">Aspergillus steynii IBT 23096</name>
    <dbReference type="NCBI Taxonomy" id="1392250"/>
    <lineage>
        <taxon>Eukaryota</taxon>
        <taxon>Fungi</taxon>
        <taxon>Dikarya</taxon>
        <taxon>Ascomycota</taxon>
        <taxon>Pezizomycotina</taxon>
        <taxon>Eurotiomycetes</taxon>
        <taxon>Eurotiomycetidae</taxon>
        <taxon>Eurotiales</taxon>
        <taxon>Aspergillaceae</taxon>
        <taxon>Aspergillus</taxon>
        <taxon>Aspergillus subgen. Circumdati</taxon>
    </lineage>
</organism>
<dbReference type="STRING" id="1392250.A0A2I2GS79"/>
<evidence type="ECO:0000313" key="3">
    <source>
        <dbReference type="Proteomes" id="UP000234275"/>
    </source>
</evidence>
<evidence type="ECO:0000259" key="1">
    <source>
        <dbReference type="PROSITE" id="PS50011"/>
    </source>
</evidence>
<dbReference type="GO" id="GO:0005524">
    <property type="term" value="F:ATP binding"/>
    <property type="evidence" value="ECO:0007669"/>
    <property type="project" value="InterPro"/>
</dbReference>
<dbReference type="EMBL" id="MSFO01000001">
    <property type="protein sequence ID" value="PLB55729.1"/>
    <property type="molecule type" value="Genomic_DNA"/>
</dbReference>
<dbReference type="InterPro" id="IPR000719">
    <property type="entry name" value="Prot_kinase_dom"/>
</dbReference>
<dbReference type="RefSeq" id="XP_024711031.1">
    <property type="nucleotide sequence ID" value="XM_024846311.1"/>
</dbReference>
<accession>A0A2I2GS79</accession>
<dbReference type="Pfam" id="PF00069">
    <property type="entry name" value="Pkinase"/>
    <property type="match status" value="1"/>
</dbReference>
<dbReference type="PROSITE" id="PS00108">
    <property type="entry name" value="PROTEIN_KINASE_ST"/>
    <property type="match status" value="1"/>
</dbReference>
<dbReference type="Gene3D" id="1.10.510.10">
    <property type="entry name" value="Transferase(Phosphotransferase) domain 1"/>
    <property type="match status" value="1"/>
</dbReference>
<dbReference type="InterPro" id="IPR011009">
    <property type="entry name" value="Kinase-like_dom_sf"/>
</dbReference>
<name>A0A2I2GS79_9EURO</name>
<gene>
    <name evidence="2" type="ORF">P170DRAFT_400097</name>
</gene>
<comment type="caution">
    <text evidence="2">The sequence shown here is derived from an EMBL/GenBank/DDBJ whole genome shotgun (WGS) entry which is preliminary data.</text>
</comment>
<dbReference type="VEuPathDB" id="FungiDB:P170DRAFT_400097"/>
<dbReference type="OrthoDB" id="4185642at2759"/>
<dbReference type="InterPro" id="IPR008271">
    <property type="entry name" value="Ser/Thr_kinase_AS"/>
</dbReference>
<feature type="domain" description="Protein kinase" evidence="1">
    <location>
        <begin position="11"/>
        <end position="223"/>
    </location>
</feature>
<dbReference type="Proteomes" id="UP000234275">
    <property type="component" value="Unassembled WGS sequence"/>
</dbReference>
<dbReference type="PROSITE" id="PS50011">
    <property type="entry name" value="PROTEIN_KINASE_DOM"/>
    <property type="match status" value="1"/>
</dbReference>
<dbReference type="GO" id="GO:0004672">
    <property type="term" value="F:protein kinase activity"/>
    <property type="evidence" value="ECO:0007669"/>
    <property type="project" value="InterPro"/>
</dbReference>
<keyword evidence="3" id="KW-1185">Reference proteome</keyword>
<protein>
    <recommendedName>
        <fullName evidence="1">Protein kinase domain-containing protein</fullName>
    </recommendedName>
</protein>
<dbReference type="GeneID" id="36554010"/>
<evidence type="ECO:0000313" key="2">
    <source>
        <dbReference type="EMBL" id="PLB55729.1"/>
    </source>
</evidence>
<reference evidence="2 3" key="1">
    <citation type="submission" date="2016-12" db="EMBL/GenBank/DDBJ databases">
        <title>The genomes of Aspergillus section Nigri reveals drivers in fungal speciation.</title>
        <authorList>
            <consortium name="DOE Joint Genome Institute"/>
            <person name="Vesth T.C."/>
            <person name="Nybo J."/>
            <person name="Theobald S."/>
            <person name="Brandl J."/>
            <person name="Frisvad J.C."/>
            <person name="Nielsen K.F."/>
            <person name="Lyhne E.K."/>
            <person name="Kogle M.E."/>
            <person name="Kuo A."/>
            <person name="Riley R."/>
            <person name="Clum A."/>
            <person name="Nolan M."/>
            <person name="Lipzen A."/>
            <person name="Salamov A."/>
            <person name="Henrissat B."/>
            <person name="Wiebenga A."/>
            <person name="De Vries R.P."/>
            <person name="Grigoriev I.V."/>
            <person name="Mortensen U.H."/>
            <person name="Andersen M.R."/>
            <person name="Baker S.E."/>
        </authorList>
    </citation>
    <scope>NUCLEOTIDE SEQUENCE [LARGE SCALE GENOMIC DNA]</scope>
    <source>
        <strain evidence="2 3">IBT 23096</strain>
    </source>
</reference>
<proteinExistence type="predicted"/>